<dbReference type="InterPro" id="IPR036322">
    <property type="entry name" value="WD40_repeat_dom_sf"/>
</dbReference>
<dbReference type="CDD" id="cd00200">
    <property type="entry name" value="WD40"/>
    <property type="match status" value="1"/>
</dbReference>
<feature type="repeat" description="WD" evidence="4">
    <location>
        <begin position="678"/>
        <end position="719"/>
    </location>
</feature>
<comment type="subcellular location">
    <subcellularLocation>
        <location evidence="1">Nucleus</location>
    </subcellularLocation>
</comment>
<dbReference type="Pfam" id="PF02138">
    <property type="entry name" value="Beach"/>
    <property type="match status" value="1"/>
</dbReference>
<dbReference type="PANTHER" id="PTHR13743">
    <property type="entry name" value="BEIGE/BEACH-RELATED"/>
    <property type="match status" value="1"/>
</dbReference>
<dbReference type="PROSITE" id="PS50082">
    <property type="entry name" value="WD_REPEATS_2"/>
    <property type="match status" value="5"/>
</dbReference>
<dbReference type="SUPFAM" id="SSF50978">
    <property type="entry name" value="WD40 repeat-like"/>
    <property type="match status" value="1"/>
</dbReference>
<dbReference type="Gene3D" id="1.10.1540.10">
    <property type="entry name" value="BEACH domain"/>
    <property type="match status" value="1"/>
</dbReference>
<feature type="domain" description="BEACH" evidence="5">
    <location>
        <begin position="273"/>
        <end position="560"/>
    </location>
</feature>
<dbReference type="InterPro" id="IPR036372">
    <property type="entry name" value="BEACH_dom_sf"/>
</dbReference>
<dbReference type="PROSITE" id="PS50294">
    <property type="entry name" value="WD_REPEATS_REGION"/>
    <property type="match status" value="3"/>
</dbReference>
<dbReference type="Pfam" id="PF25400">
    <property type="entry name" value="PH_FAN"/>
    <property type="match status" value="1"/>
</dbReference>
<evidence type="ECO:0000256" key="3">
    <source>
        <dbReference type="ARBA" id="ARBA00023242"/>
    </source>
</evidence>
<dbReference type="InterPro" id="IPR015943">
    <property type="entry name" value="WD40/YVTN_repeat-like_dom_sf"/>
</dbReference>
<feature type="domain" description="BEACH-type PH" evidence="6">
    <location>
        <begin position="169"/>
        <end position="269"/>
    </location>
</feature>
<dbReference type="InterPro" id="IPR001680">
    <property type="entry name" value="WD40_rpt"/>
</dbReference>
<evidence type="ECO:0000256" key="1">
    <source>
        <dbReference type="ARBA" id="ARBA00004123"/>
    </source>
</evidence>
<dbReference type="PANTHER" id="PTHR13743:SF123">
    <property type="entry name" value="PROTEIN FAN"/>
    <property type="match status" value="1"/>
</dbReference>
<evidence type="ECO:0000259" key="5">
    <source>
        <dbReference type="PROSITE" id="PS50197"/>
    </source>
</evidence>
<feature type="repeat" description="WD" evidence="4">
    <location>
        <begin position="726"/>
        <end position="767"/>
    </location>
</feature>
<dbReference type="Pfam" id="PF00400">
    <property type="entry name" value="WD40"/>
    <property type="match status" value="2"/>
</dbReference>
<keyword evidence="2" id="KW-0813">Transport</keyword>
<dbReference type="Pfam" id="PF16755">
    <property type="entry name" value="Beta-prop_NUP159_NUP214"/>
    <property type="match status" value="1"/>
</dbReference>
<feature type="repeat" description="WD" evidence="4">
    <location>
        <begin position="594"/>
        <end position="635"/>
    </location>
</feature>
<dbReference type="InterPro" id="IPR039462">
    <property type="entry name" value="Nup159/Nup146_N"/>
</dbReference>
<dbReference type="SMART" id="SM00320">
    <property type="entry name" value="WD40"/>
    <property type="match status" value="7"/>
</dbReference>
<dbReference type="PROSITE" id="PS51783">
    <property type="entry name" value="PH_BEACH"/>
    <property type="match status" value="1"/>
</dbReference>
<dbReference type="InterPro" id="IPR057496">
    <property type="entry name" value="FAN-like_PH"/>
</dbReference>
<dbReference type="SUPFAM" id="SSF81837">
    <property type="entry name" value="BEACH domain"/>
    <property type="match status" value="1"/>
</dbReference>
<evidence type="ECO:0000313" key="7">
    <source>
        <dbReference type="Proteomes" id="UP000695000"/>
    </source>
</evidence>
<proteinExistence type="predicted"/>
<feature type="repeat" description="WD" evidence="4">
    <location>
        <begin position="849"/>
        <end position="880"/>
    </location>
</feature>
<dbReference type="InterPro" id="IPR050865">
    <property type="entry name" value="BEACH_Domain"/>
</dbReference>
<evidence type="ECO:0000259" key="6">
    <source>
        <dbReference type="PROSITE" id="PS51783"/>
    </source>
</evidence>
<dbReference type="Gene3D" id="2.130.10.10">
    <property type="entry name" value="YVTN repeat-like/Quinoprotein amine dehydrogenase"/>
    <property type="match status" value="2"/>
</dbReference>
<dbReference type="Proteomes" id="UP000695000">
    <property type="component" value="Unplaced"/>
</dbReference>
<protein>
    <submittedName>
        <fullName evidence="8">Protein FAN-like</fullName>
    </submittedName>
</protein>
<evidence type="ECO:0000313" key="8">
    <source>
        <dbReference type="RefSeq" id="XP_017773064.1"/>
    </source>
</evidence>
<keyword evidence="7" id="KW-1185">Reference proteome</keyword>
<dbReference type="PROSITE" id="PS50197">
    <property type="entry name" value="BEACH"/>
    <property type="match status" value="1"/>
</dbReference>
<dbReference type="InterPro" id="IPR023362">
    <property type="entry name" value="PH-BEACH_dom"/>
</dbReference>
<reference evidence="8" key="1">
    <citation type="submission" date="2025-08" db="UniProtKB">
        <authorList>
            <consortium name="RefSeq"/>
        </authorList>
    </citation>
    <scope>IDENTIFICATION</scope>
    <source>
        <tissue evidence="8">Whole Larva</tissue>
    </source>
</reference>
<dbReference type="GeneID" id="108560136"/>
<accession>A0ABM1MER4</accession>
<dbReference type="InterPro" id="IPR011993">
    <property type="entry name" value="PH-like_dom_sf"/>
</dbReference>
<feature type="repeat" description="WD" evidence="4">
    <location>
        <begin position="768"/>
        <end position="809"/>
    </location>
</feature>
<dbReference type="RefSeq" id="XP_017773064.1">
    <property type="nucleotide sequence ID" value="XM_017917575.1"/>
</dbReference>
<dbReference type="Gene3D" id="2.30.29.30">
    <property type="entry name" value="Pleckstrin-homology domain (PH domain)/Phosphotyrosine-binding domain (PTB)"/>
    <property type="match status" value="1"/>
</dbReference>
<dbReference type="InterPro" id="IPR000409">
    <property type="entry name" value="BEACH_dom"/>
</dbReference>
<sequence length="883" mass="102287">MDKGRFSLLLLDPREIYFEDFSAVLITTDVTIKTFDFKKVEGRLKLCSKSLVFDPKDNVKPLIKIPFKECYLIEEWKGSNKFINNDNVIRIETKQYIEMLERNIIAPYKFCDNGKFIISLTYANSIYCLRQICQLKRATTLNASEQDDMIATIVHSRHSRISFDPLWLDLYEEVILETHANKITPLVINPGRVVLSTSRLYFQPYNNIETYPIIKIKLCCIQRIFKRRFLLQHTGLEMYYISSDDNKERHIYLKLLNEEERDKLHTHLIQHPELKLNNRDQDVMTLQWQNGVISNYEYLQYINSLGDRSKNDLTQYPVFPWIIFDYKSPTIDLSDVSIYRDLTKPIGALNDDRLRRLMERYEEMSEPKFIYGSHYSTPGFVLFYLVRLYPQYMLCLQNGRFDHPDRMFNSCADLCKNSLNDMSDFKELIPDFYDVEQGGSFLVNNLGINFGYRHNGVKVSDVVLPPWAESPMHFVQTLRDALESDIVSQNLHCWIDLIFGYKQRGEEALKSKNLYYHLCYEGSVDLDSITDFTERHTYEVQIMEFGQIPRQVFKLPHPKRKVGCSLLIEPTQVNSDSVEDKWKCLSSLTLKTTYSTHKDKVSCVFFSEDSERIISVGHDSKLKVFSVGQERQIRSASIGSMPLSCCVKLPYNNILVIGSFGNEIILYDLDFGRVTQTVTAHDDAITCVAWGTKSNLLCSGSGDCTVGVWRSANREGIKKVIYPPHHFDHNSHVTSLCLDRDNKYLAVGTEDGEIYVWNMQDYRLEKKYLAHSKKVTSISFTDDSLKIISCSLDKTFQVSDMNTGMSMYRKILASPLHCLKLDDYLLLIGSESGDLYIWDIVEVKLLLQMHAHQGSILSLDIAADRKYLITSGEDQLIKTWVPL</sequence>
<dbReference type="SUPFAM" id="SSF50729">
    <property type="entry name" value="PH domain-like"/>
    <property type="match status" value="1"/>
</dbReference>
<gene>
    <name evidence="8" type="primary">LOC108560136</name>
</gene>
<evidence type="ECO:0000256" key="2">
    <source>
        <dbReference type="ARBA" id="ARBA00022448"/>
    </source>
</evidence>
<organism evidence="7 8">
    <name type="scientific">Nicrophorus vespilloides</name>
    <name type="common">Boreal carrion beetle</name>
    <dbReference type="NCBI Taxonomy" id="110193"/>
    <lineage>
        <taxon>Eukaryota</taxon>
        <taxon>Metazoa</taxon>
        <taxon>Ecdysozoa</taxon>
        <taxon>Arthropoda</taxon>
        <taxon>Hexapoda</taxon>
        <taxon>Insecta</taxon>
        <taxon>Pterygota</taxon>
        <taxon>Neoptera</taxon>
        <taxon>Endopterygota</taxon>
        <taxon>Coleoptera</taxon>
        <taxon>Polyphaga</taxon>
        <taxon>Staphyliniformia</taxon>
        <taxon>Silphidae</taxon>
        <taxon>Nicrophorinae</taxon>
        <taxon>Nicrophorus</taxon>
    </lineage>
</organism>
<dbReference type="CDD" id="cd06071">
    <property type="entry name" value="Beach"/>
    <property type="match status" value="1"/>
</dbReference>
<name>A0ABM1MER4_NICVS</name>
<evidence type="ECO:0000256" key="4">
    <source>
        <dbReference type="PROSITE-ProRule" id="PRU00221"/>
    </source>
</evidence>
<dbReference type="SMART" id="SM01026">
    <property type="entry name" value="Beach"/>
    <property type="match status" value="1"/>
</dbReference>
<keyword evidence="3" id="KW-0539">Nucleus</keyword>
<keyword evidence="4" id="KW-0853">WD repeat</keyword>